<name>A0A0D5XXS7_9PSED</name>
<dbReference type="InterPro" id="IPR015424">
    <property type="entry name" value="PyrdxlP-dep_Trfase"/>
</dbReference>
<dbReference type="Gene3D" id="3.40.640.10">
    <property type="entry name" value="Type I PLP-dependent aspartate aminotransferase-like (Major domain)"/>
    <property type="match status" value="1"/>
</dbReference>
<proteinExistence type="inferred from homology"/>
<dbReference type="Pfam" id="PF00155">
    <property type="entry name" value="Aminotran_1_2"/>
    <property type="match status" value="1"/>
</dbReference>
<gene>
    <name evidence="7" type="ORF">PCL1606_20610</name>
</gene>
<evidence type="ECO:0000256" key="4">
    <source>
        <dbReference type="ARBA" id="ARBA00022679"/>
    </source>
</evidence>
<evidence type="ECO:0000256" key="3">
    <source>
        <dbReference type="ARBA" id="ARBA00022576"/>
    </source>
</evidence>
<evidence type="ECO:0000313" key="7">
    <source>
        <dbReference type="EMBL" id="AKA23514.1"/>
    </source>
</evidence>
<dbReference type="Gene3D" id="3.90.1150.10">
    <property type="entry name" value="Aspartate Aminotransferase, domain 1"/>
    <property type="match status" value="1"/>
</dbReference>
<evidence type="ECO:0000313" key="8">
    <source>
        <dbReference type="Proteomes" id="UP000032748"/>
    </source>
</evidence>
<dbReference type="InterPro" id="IPR050596">
    <property type="entry name" value="AspAT/PAT-like"/>
</dbReference>
<keyword evidence="4 7" id="KW-0808">Transferase</keyword>
<dbReference type="CDD" id="cd00609">
    <property type="entry name" value="AAT_like"/>
    <property type="match status" value="1"/>
</dbReference>
<dbReference type="PATRIC" id="fig|587753.10.peg.2062"/>
<dbReference type="Proteomes" id="UP000032748">
    <property type="component" value="Chromosome"/>
</dbReference>
<dbReference type="EMBL" id="CP011110">
    <property type="protein sequence ID" value="AKA23514.1"/>
    <property type="molecule type" value="Genomic_DNA"/>
</dbReference>
<feature type="domain" description="Aminotransferase class I/classII large" evidence="6">
    <location>
        <begin position="53"/>
        <end position="361"/>
    </location>
</feature>
<dbReference type="PANTHER" id="PTHR46383:SF1">
    <property type="entry name" value="ASPARTATE AMINOTRANSFERASE"/>
    <property type="match status" value="1"/>
</dbReference>
<dbReference type="OrthoDB" id="3861823at2"/>
<keyword evidence="3 7" id="KW-0032">Aminotransferase</keyword>
<evidence type="ECO:0000256" key="2">
    <source>
        <dbReference type="ARBA" id="ARBA00007441"/>
    </source>
</evidence>
<evidence type="ECO:0000256" key="1">
    <source>
        <dbReference type="ARBA" id="ARBA00001933"/>
    </source>
</evidence>
<dbReference type="RefSeq" id="WP_045882066.1">
    <property type="nucleotide sequence ID" value="NZ_CP011110.1"/>
</dbReference>
<keyword evidence="5" id="KW-0663">Pyridoxal phosphate</keyword>
<dbReference type="AlphaFoldDB" id="A0A0D5XXS7"/>
<dbReference type="SUPFAM" id="SSF53383">
    <property type="entry name" value="PLP-dependent transferases"/>
    <property type="match status" value="1"/>
</dbReference>
<evidence type="ECO:0000256" key="5">
    <source>
        <dbReference type="ARBA" id="ARBA00022898"/>
    </source>
</evidence>
<comment type="cofactor">
    <cofactor evidence="1">
        <name>pyridoxal 5'-phosphate</name>
        <dbReference type="ChEBI" id="CHEBI:597326"/>
    </cofactor>
</comment>
<dbReference type="GO" id="GO:0006520">
    <property type="term" value="P:amino acid metabolic process"/>
    <property type="evidence" value="ECO:0007669"/>
    <property type="project" value="InterPro"/>
</dbReference>
<dbReference type="InterPro" id="IPR015422">
    <property type="entry name" value="PyrdxlP-dep_Trfase_small"/>
</dbReference>
<reference evidence="7 8" key="1">
    <citation type="journal article" date="2015" name="Mol. Plant Microbe Interact.">
        <title>Comparative Genomic Analysis of Pseudomonas chlororaphis PCL1606 Reveals New Insight into Antifungal Compounds Involved in Biocontrol.</title>
        <authorList>
            <person name="Calderon C.E."/>
            <person name="Ramos C."/>
            <person name="de Vicente A."/>
            <person name="Cazorla F.M."/>
        </authorList>
    </citation>
    <scope>NUCLEOTIDE SEQUENCE [LARGE SCALE GENOMIC DNA]</scope>
    <source>
        <strain evidence="7 8">PCL1606</strain>
    </source>
</reference>
<protein>
    <submittedName>
        <fullName evidence="7">Aspartate/tyrosine/aromatic aminotransferase</fullName>
    </submittedName>
</protein>
<organism evidence="7 8">
    <name type="scientific">Pseudomonas chlororaphis</name>
    <dbReference type="NCBI Taxonomy" id="587753"/>
    <lineage>
        <taxon>Bacteria</taxon>
        <taxon>Pseudomonadati</taxon>
        <taxon>Pseudomonadota</taxon>
        <taxon>Gammaproteobacteria</taxon>
        <taxon>Pseudomonadales</taxon>
        <taxon>Pseudomonadaceae</taxon>
        <taxon>Pseudomonas</taxon>
    </lineage>
</organism>
<dbReference type="PANTHER" id="PTHR46383">
    <property type="entry name" value="ASPARTATE AMINOTRANSFERASE"/>
    <property type="match status" value="1"/>
</dbReference>
<dbReference type="GO" id="GO:0030170">
    <property type="term" value="F:pyridoxal phosphate binding"/>
    <property type="evidence" value="ECO:0007669"/>
    <property type="project" value="InterPro"/>
</dbReference>
<comment type="similarity">
    <text evidence="2">Belongs to the class-I pyridoxal-phosphate-dependent aminotransferase family.</text>
</comment>
<evidence type="ECO:0000259" key="6">
    <source>
        <dbReference type="Pfam" id="PF00155"/>
    </source>
</evidence>
<dbReference type="InterPro" id="IPR015421">
    <property type="entry name" value="PyrdxlP-dep_Trfase_major"/>
</dbReference>
<sequence length="390" mass="44241">MLTTLTDHEYLALNSACSFADGHAYHELSRGLEGVVEQLPSIWYDCNQTKVRDMEKAFKCEWANLLDSSELLRHEHFRVSPTASNSIDIVATLLAERAPRVLLIEPTFDNLYLMLKRRGCEVAPLNEQAMIDAIEQDKVAELLDGYAFDTLFLVNPNNPTGYLIRERQFKAIADYCQRQGKVLVVDSTFRFYSKQPFNDYAALLKAGGSFVVIEDTGKTWPTQDMKSSMIVYSEDLAADLEKIYEEIYLCHSRFVMGVFVDLFRRTAAVGLEQALVHEIGQRSAKVRAVLADTDLRCITDSRATAMPVEWIDVSRTGKTDAELIKQFLRHGFHCLPGSHFFWHAYYERGIQSSRFIRISLARPAQVFENGLALLRNICTESTLARLAVNG</sequence>
<dbReference type="GO" id="GO:0008483">
    <property type="term" value="F:transaminase activity"/>
    <property type="evidence" value="ECO:0007669"/>
    <property type="project" value="UniProtKB-KW"/>
</dbReference>
<dbReference type="KEGG" id="pcz:PCL1606_20610"/>
<dbReference type="InterPro" id="IPR004839">
    <property type="entry name" value="Aminotransferase_I/II_large"/>
</dbReference>
<accession>A0A0D5XXS7</accession>